<dbReference type="EMBL" id="AP014959">
    <property type="protein sequence ID" value="BAS85737.1"/>
    <property type="molecule type" value="Genomic_DNA"/>
</dbReference>
<organism evidence="1 2">
    <name type="scientific">Oryza sativa subsp. japonica</name>
    <name type="common">Rice</name>
    <dbReference type="NCBI Taxonomy" id="39947"/>
    <lineage>
        <taxon>Eukaryota</taxon>
        <taxon>Viridiplantae</taxon>
        <taxon>Streptophyta</taxon>
        <taxon>Embryophyta</taxon>
        <taxon>Tracheophyta</taxon>
        <taxon>Spermatophyta</taxon>
        <taxon>Magnoliopsida</taxon>
        <taxon>Liliopsida</taxon>
        <taxon>Poales</taxon>
        <taxon>Poaceae</taxon>
        <taxon>BOP clade</taxon>
        <taxon>Oryzoideae</taxon>
        <taxon>Oryzeae</taxon>
        <taxon>Oryzinae</taxon>
        <taxon>Oryza</taxon>
        <taxon>Oryza sativa</taxon>
    </lineage>
</organism>
<name>A0A0N7KHT8_ORYSJ</name>
<dbReference type="AlphaFoldDB" id="A0A0N7KHT8"/>
<proteinExistence type="predicted"/>
<sequence length="174" mass="19148">MAKKKQQVVSSTRGARRRRRQHRRYISLLMSCVGGGSPPLPGHISPMFDGALIGVDVNNDNTTHGFPMVEVQLVPQHCPWWWRAAGLRSGARQDSIVLEPQALPLREEGMRWGEKEELGGGIHLGALNKLELATMKDDTDERPAYKGSAAEGLAGRPTSFLHLLRTLAPPSCVH</sequence>
<protein>
    <submittedName>
        <fullName evidence="1">Os03g0678900 protein</fullName>
    </submittedName>
</protein>
<evidence type="ECO:0000313" key="1">
    <source>
        <dbReference type="EMBL" id="BAS85737.1"/>
    </source>
</evidence>
<dbReference type="PaxDb" id="39947-A0A0N7KHT8"/>
<keyword evidence="2" id="KW-1185">Reference proteome</keyword>
<reference evidence="2" key="1">
    <citation type="journal article" date="2005" name="Nature">
        <title>The map-based sequence of the rice genome.</title>
        <authorList>
            <consortium name="International rice genome sequencing project (IRGSP)"/>
            <person name="Matsumoto T."/>
            <person name="Wu J."/>
            <person name="Kanamori H."/>
            <person name="Katayose Y."/>
            <person name="Fujisawa M."/>
            <person name="Namiki N."/>
            <person name="Mizuno H."/>
            <person name="Yamamoto K."/>
            <person name="Antonio B.A."/>
            <person name="Baba T."/>
            <person name="Sakata K."/>
            <person name="Nagamura Y."/>
            <person name="Aoki H."/>
            <person name="Arikawa K."/>
            <person name="Arita K."/>
            <person name="Bito T."/>
            <person name="Chiden Y."/>
            <person name="Fujitsuka N."/>
            <person name="Fukunaka R."/>
            <person name="Hamada M."/>
            <person name="Harada C."/>
            <person name="Hayashi A."/>
            <person name="Hijishita S."/>
            <person name="Honda M."/>
            <person name="Hosokawa S."/>
            <person name="Ichikawa Y."/>
            <person name="Idonuma A."/>
            <person name="Iijima M."/>
            <person name="Ikeda M."/>
            <person name="Ikeno M."/>
            <person name="Ito K."/>
            <person name="Ito S."/>
            <person name="Ito T."/>
            <person name="Ito Y."/>
            <person name="Ito Y."/>
            <person name="Iwabuchi A."/>
            <person name="Kamiya K."/>
            <person name="Karasawa W."/>
            <person name="Kurita K."/>
            <person name="Katagiri S."/>
            <person name="Kikuta A."/>
            <person name="Kobayashi H."/>
            <person name="Kobayashi N."/>
            <person name="Machita K."/>
            <person name="Maehara T."/>
            <person name="Masukawa M."/>
            <person name="Mizubayashi T."/>
            <person name="Mukai Y."/>
            <person name="Nagasaki H."/>
            <person name="Nagata Y."/>
            <person name="Naito S."/>
            <person name="Nakashima M."/>
            <person name="Nakama Y."/>
            <person name="Nakamichi Y."/>
            <person name="Nakamura M."/>
            <person name="Meguro A."/>
            <person name="Negishi M."/>
            <person name="Ohta I."/>
            <person name="Ohta T."/>
            <person name="Okamoto M."/>
            <person name="Ono N."/>
            <person name="Saji S."/>
            <person name="Sakaguchi M."/>
            <person name="Sakai K."/>
            <person name="Shibata M."/>
            <person name="Shimokawa T."/>
            <person name="Song J."/>
            <person name="Takazaki Y."/>
            <person name="Terasawa K."/>
            <person name="Tsugane M."/>
            <person name="Tsuji K."/>
            <person name="Ueda S."/>
            <person name="Waki K."/>
            <person name="Yamagata H."/>
            <person name="Yamamoto M."/>
            <person name="Yamamoto S."/>
            <person name="Yamane H."/>
            <person name="Yoshiki S."/>
            <person name="Yoshihara R."/>
            <person name="Yukawa K."/>
            <person name="Zhong H."/>
            <person name="Yano M."/>
            <person name="Yuan Q."/>
            <person name="Ouyang S."/>
            <person name="Liu J."/>
            <person name="Jones K.M."/>
            <person name="Gansberger K."/>
            <person name="Moffat K."/>
            <person name="Hill J."/>
            <person name="Bera J."/>
            <person name="Fadrosh D."/>
            <person name="Jin S."/>
            <person name="Johri S."/>
            <person name="Kim M."/>
            <person name="Overton L."/>
            <person name="Reardon M."/>
            <person name="Tsitrin T."/>
            <person name="Vuong H."/>
            <person name="Weaver B."/>
            <person name="Ciecko A."/>
            <person name="Tallon L."/>
            <person name="Jackson J."/>
            <person name="Pai G."/>
            <person name="Aken S.V."/>
            <person name="Utterback T."/>
            <person name="Reidmuller S."/>
            <person name="Feldblyum T."/>
            <person name="Hsiao J."/>
            <person name="Zismann V."/>
            <person name="Iobst S."/>
            <person name="de Vazeille A.R."/>
            <person name="Buell C.R."/>
            <person name="Ying K."/>
            <person name="Li Y."/>
            <person name="Lu T."/>
            <person name="Huang Y."/>
            <person name="Zhao Q."/>
            <person name="Feng Q."/>
            <person name="Zhang L."/>
            <person name="Zhu J."/>
            <person name="Weng Q."/>
            <person name="Mu J."/>
            <person name="Lu Y."/>
            <person name="Fan D."/>
            <person name="Liu Y."/>
            <person name="Guan J."/>
            <person name="Zhang Y."/>
            <person name="Yu S."/>
            <person name="Liu X."/>
            <person name="Zhang Y."/>
            <person name="Hong G."/>
            <person name="Han B."/>
            <person name="Choisne N."/>
            <person name="Demange N."/>
            <person name="Orjeda G."/>
            <person name="Samain S."/>
            <person name="Cattolico L."/>
            <person name="Pelletier E."/>
            <person name="Couloux A."/>
            <person name="Segurens B."/>
            <person name="Wincker P."/>
            <person name="D'Hont A."/>
            <person name="Scarpelli C."/>
            <person name="Weissenbach J."/>
            <person name="Salanoubat M."/>
            <person name="Quetier F."/>
            <person name="Yu Y."/>
            <person name="Kim H.R."/>
            <person name="Rambo T."/>
            <person name="Currie J."/>
            <person name="Collura K."/>
            <person name="Luo M."/>
            <person name="Yang T."/>
            <person name="Ammiraju J.S.S."/>
            <person name="Engler F."/>
            <person name="Soderlund C."/>
            <person name="Wing R.A."/>
            <person name="Palmer L.E."/>
            <person name="de la Bastide M."/>
            <person name="Spiegel L."/>
            <person name="Nascimento L."/>
            <person name="Zutavern T."/>
            <person name="O'Shaughnessy A."/>
            <person name="Dike S."/>
            <person name="Dedhia N."/>
            <person name="Preston R."/>
            <person name="Balija V."/>
            <person name="McCombie W.R."/>
            <person name="Chow T."/>
            <person name="Chen H."/>
            <person name="Chung M."/>
            <person name="Chen C."/>
            <person name="Shaw J."/>
            <person name="Wu H."/>
            <person name="Hsiao K."/>
            <person name="Chao Y."/>
            <person name="Chu M."/>
            <person name="Cheng C."/>
            <person name="Hour A."/>
            <person name="Lee P."/>
            <person name="Lin S."/>
            <person name="Lin Y."/>
            <person name="Liou J."/>
            <person name="Liu S."/>
            <person name="Hsing Y."/>
            <person name="Raghuvanshi S."/>
            <person name="Mohanty A."/>
            <person name="Bharti A.K."/>
            <person name="Gaur A."/>
            <person name="Gupta V."/>
            <person name="Kumar D."/>
            <person name="Ravi V."/>
            <person name="Vij S."/>
            <person name="Kapur A."/>
            <person name="Khurana P."/>
            <person name="Khurana P."/>
            <person name="Khurana J.P."/>
            <person name="Tyagi A.K."/>
            <person name="Gaikwad K."/>
            <person name="Singh A."/>
            <person name="Dalal V."/>
            <person name="Srivastava S."/>
            <person name="Dixit A."/>
            <person name="Pal A.K."/>
            <person name="Ghazi I.A."/>
            <person name="Yadav M."/>
            <person name="Pandit A."/>
            <person name="Bhargava A."/>
            <person name="Sureshbabu K."/>
            <person name="Batra K."/>
            <person name="Sharma T.R."/>
            <person name="Mohapatra T."/>
            <person name="Singh N.K."/>
            <person name="Messing J."/>
            <person name="Nelson A.B."/>
            <person name="Fuks G."/>
            <person name="Kavchok S."/>
            <person name="Keizer G."/>
            <person name="Linton E."/>
            <person name="Llaca V."/>
            <person name="Song R."/>
            <person name="Tanyolac B."/>
            <person name="Young S."/>
            <person name="Ho-Il K."/>
            <person name="Hahn J.H."/>
            <person name="Sangsakoo G."/>
            <person name="Vanavichit A."/>
            <person name="de Mattos Luiz.A.T."/>
            <person name="Zimmer P.D."/>
            <person name="Malone G."/>
            <person name="Dellagostin O."/>
            <person name="de Oliveira A.C."/>
            <person name="Bevan M."/>
            <person name="Bancroft I."/>
            <person name="Minx P."/>
            <person name="Cordum H."/>
            <person name="Wilson R."/>
            <person name="Cheng Z."/>
            <person name="Jin W."/>
            <person name="Jiang J."/>
            <person name="Leong S.A."/>
            <person name="Iwama H."/>
            <person name="Gojobori T."/>
            <person name="Itoh T."/>
            <person name="Niimura Y."/>
            <person name="Fujii Y."/>
            <person name="Habara T."/>
            <person name="Sakai H."/>
            <person name="Sato Y."/>
            <person name="Wilson G."/>
            <person name="Kumar K."/>
            <person name="McCouch S."/>
            <person name="Juretic N."/>
            <person name="Hoen D."/>
            <person name="Wright S."/>
            <person name="Bruskiewich R."/>
            <person name="Bureau T."/>
            <person name="Miyao A."/>
            <person name="Hirochika H."/>
            <person name="Nishikawa T."/>
            <person name="Kadowaki K."/>
            <person name="Sugiura M."/>
            <person name="Burr B."/>
            <person name="Sasaki T."/>
        </authorList>
    </citation>
    <scope>NUCLEOTIDE SEQUENCE [LARGE SCALE GENOMIC DNA]</scope>
    <source>
        <strain evidence="2">cv. Nipponbare</strain>
    </source>
</reference>
<accession>A0A0N7KHT8</accession>
<reference evidence="1 2" key="2">
    <citation type="journal article" date="2013" name="Plant Cell Physiol.">
        <title>Rice Annotation Project Database (RAP-DB): an integrative and interactive database for rice genomics.</title>
        <authorList>
            <person name="Sakai H."/>
            <person name="Lee S.S."/>
            <person name="Tanaka T."/>
            <person name="Numa H."/>
            <person name="Kim J."/>
            <person name="Kawahara Y."/>
            <person name="Wakimoto H."/>
            <person name="Yang C.C."/>
            <person name="Iwamoto M."/>
            <person name="Abe T."/>
            <person name="Yamada Y."/>
            <person name="Muto A."/>
            <person name="Inokuchi H."/>
            <person name="Ikemura T."/>
            <person name="Matsumoto T."/>
            <person name="Sasaki T."/>
            <person name="Itoh T."/>
        </authorList>
    </citation>
    <scope>NUCLEOTIDE SEQUENCE [LARGE SCALE GENOMIC DNA]</scope>
    <source>
        <strain evidence="2">cv. Nipponbare</strain>
    </source>
</reference>
<reference evidence="1 2" key="3">
    <citation type="journal article" date="2013" name="Rice">
        <title>Improvement of the Oryza sativa Nipponbare reference genome using next generation sequence and optical map data.</title>
        <authorList>
            <person name="Kawahara Y."/>
            <person name="de la Bastide M."/>
            <person name="Hamilton J.P."/>
            <person name="Kanamori H."/>
            <person name="McCombie W.R."/>
            <person name="Ouyang S."/>
            <person name="Schwartz D.C."/>
            <person name="Tanaka T."/>
            <person name="Wu J."/>
            <person name="Zhou S."/>
            <person name="Childs K.L."/>
            <person name="Davidson R.M."/>
            <person name="Lin H."/>
            <person name="Quesada-Ocampo L."/>
            <person name="Vaillancourt B."/>
            <person name="Sakai H."/>
            <person name="Lee S.S."/>
            <person name="Kim J."/>
            <person name="Numa H."/>
            <person name="Itoh T."/>
            <person name="Buell C.R."/>
            <person name="Matsumoto T."/>
        </authorList>
    </citation>
    <scope>NUCLEOTIDE SEQUENCE [LARGE SCALE GENOMIC DNA]</scope>
    <source>
        <strain evidence="2">cv. Nipponbare</strain>
    </source>
</reference>
<evidence type="ECO:0000313" key="2">
    <source>
        <dbReference type="Proteomes" id="UP000059680"/>
    </source>
</evidence>
<gene>
    <name evidence="1" type="ordered locus">Os03g0678900</name>
    <name evidence="1" type="ORF">OSNPB_030678900</name>
</gene>
<dbReference type="InParanoid" id="A0A0N7KHT8"/>
<dbReference type="Proteomes" id="UP000059680">
    <property type="component" value="Chromosome 3"/>
</dbReference>